<reference evidence="2 3" key="1">
    <citation type="submission" date="2022-04" db="EMBL/GenBank/DDBJ databases">
        <title>The arsenic-methylating capacity of Chitinophaga filiformis YT5 during chitin decomposition.</title>
        <authorList>
            <person name="Chen G."/>
            <person name="Liang Y."/>
        </authorList>
    </citation>
    <scope>NUCLEOTIDE SEQUENCE [LARGE SCALE GENOMIC DNA]</scope>
    <source>
        <strain evidence="2 3">YT5</strain>
    </source>
</reference>
<feature type="transmembrane region" description="Helical" evidence="1">
    <location>
        <begin position="92"/>
        <end position="112"/>
    </location>
</feature>
<feature type="transmembrane region" description="Helical" evidence="1">
    <location>
        <begin position="53"/>
        <end position="72"/>
    </location>
</feature>
<dbReference type="Proteomes" id="UP000830198">
    <property type="component" value="Chromosome"/>
</dbReference>
<gene>
    <name evidence="2" type="ORF">MYF79_16710</name>
</gene>
<keyword evidence="1" id="KW-0812">Transmembrane</keyword>
<protein>
    <submittedName>
        <fullName evidence="2">Uncharacterized protein</fullName>
    </submittedName>
</protein>
<proteinExistence type="predicted"/>
<feature type="transmembrane region" description="Helical" evidence="1">
    <location>
        <begin position="124"/>
        <end position="143"/>
    </location>
</feature>
<accession>A0ABY4HSV8</accession>
<dbReference type="RefSeq" id="WP_247808793.1">
    <property type="nucleotide sequence ID" value="NZ_CP095855.1"/>
</dbReference>
<keyword evidence="1" id="KW-0472">Membrane</keyword>
<organism evidence="2 3">
    <name type="scientific">Chitinophaga filiformis</name>
    <name type="common">Myxococcus filiformis</name>
    <name type="synonym">Flexibacter filiformis</name>
    <dbReference type="NCBI Taxonomy" id="104663"/>
    <lineage>
        <taxon>Bacteria</taxon>
        <taxon>Pseudomonadati</taxon>
        <taxon>Bacteroidota</taxon>
        <taxon>Chitinophagia</taxon>
        <taxon>Chitinophagales</taxon>
        <taxon>Chitinophagaceae</taxon>
        <taxon>Chitinophaga</taxon>
    </lineage>
</organism>
<evidence type="ECO:0000256" key="1">
    <source>
        <dbReference type="SAM" id="Phobius"/>
    </source>
</evidence>
<evidence type="ECO:0000313" key="2">
    <source>
        <dbReference type="EMBL" id="UPK66582.1"/>
    </source>
</evidence>
<dbReference type="EMBL" id="CP095855">
    <property type="protein sequence ID" value="UPK66582.1"/>
    <property type="molecule type" value="Genomic_DNA"/>
</dbReference>
<sequence>MKTLRRGDLLIALIGWAAVLLSAQAIIYYVRWFIPSLTDHHSFIAPPVKNSQLWFITKIASNLIFLWVSVLLLKLYKKYRRSGYFEQDSIRLLNSVIIACLSLAFLGFINTICENTDELHIEQWNSLWSISNLLFRFFTRLLVLKEPQTMYLLLGAILWGVRQFVMQALQVKKENESFI</sequence>
<keyword evidence="1" id="KW-1133">Transmembrane helix</keyword>
<keyword evidence="3" id="KW-1185">Reference proteome</keyword>
<name>A0ABY4HSV8_CHIFI</name>
<evidence type="ECO:0000313" key="3">
    <source>
        <dbReference type="Proteomes" id="UP000830198"/>
    </source>
</evidence>